<organism evidence="2 3">
    <name type="scientific">Mycena rosella</name>
    <name type="common">Pink bonnet</name>
    <name type="synonym">Agaricus rosellus</name>
    <dbReference type="NCBI Taxonomy" id="1033263"/>
    <lineage>
        <taxon>Eukaryota</taxon>
        <taxon>Fungi</taxon>
        <taxon>Dikarya</taxon>
        <taxon>Basidiomycota</taxon>
        <taxon>Agaricomycotina</taxon>
        <taxon>Agaricomycetes</taxon>
        <taxon>Agaricomycetidae</taxon>
        <taxon>Agaricales</taxon>
        <taxon>Marasmiineae</taxon>
        <taxon>Mycenaceae</taxon>
        <taxon>Mycena</taxon>
    </lineage>
</organism>
<sequence>MTRIGTNPTLHRTLGEAALLQNQNQAMSQFAEARGGEHIVRGKPVNAGCNPRRNPAPAGFPFHEGRPTVDKPAAPLGDELMPDAPGVTDPMALAHLGTSPPAAYEATTVYLTEDEVGGDITHGGTITPHSAVMRAYATIPAVRWPIGMYNDNGTPRTGDVSAWVTLNALAPTRDRASSSLHRACFMDNATRLLSVHGTFHRYAQMGEYVFANFIFEHYPFDASNVMFAHVVAWYIQHGIASDSPALLMLESYACAHRNAAAGNDNLEATEFAEGFPVSIIDVANIELHTEDHWSTLHHATLREGLSSFYPSFP</sequence>
<dbReference type="Proteomes" id="UP001221757">
    <property type="component" value="Unassembled WGS sequence"/>
</dbReference>
<feature type="region of interest" description="Disordered" evidence="1">
    <location>
        <begin position="46"/>
        <end position="67"/>
    </location>
</feature>
<gene>
    <name evidence="2" type="ORF">B0H17DRAFT_1216659</name>
</gene>
<dbReference type="AlphaFoldDB" id="A0AAD7C6G5"/>
<protein>
    <submittedName>
        <fullName evidence="2">Uncharacterized protein</fullName>
    </submittedName>
</protein>
<keyword evidence="3" id="KW-1185">Reference proteome</keyword>
<name>A0AAD7C6G5_MYCRO</name>
<accession>A0AAD7C6G5</accession>
<comment type="caution">
    <text evidence="2">The sequence shown here is derived from an EMBL/GenBank/DDBJ whole genome shotgun (WGS) entry which is preliminary data.</text>
</comment>
<evidence type="ECO:0000313" key="3">
    <source>
        <dbReference type="Proteomes" id="UP001221757"/>
    </source>
</evidence>
<dbReference type="EMBL" id="JARKIE010000432">
    <property type="protein sequence ID" value="KAJ7640208.1"/>
    <property type="molecule type" value="Genomic_DNA"/>
</dbReference>
<evidence type="ECO:0000256" key="1">
    <source>
        <dbReference type="SAM" id="MobiDB-lite"/>
    </source>
</evidence>
<proteinExistence type="predicted"/>
<reference evidence="2" key="1">
    <citation type="submission" date="2023-03" db="EMBL/GenBank/DDBJ databases">
        <title>Massive genome expansion in bonnet fungi (Mycena s.s.) driven by repeated elements and novel gene families across ecological guilds.</title>
        <authorList>
            <consortium name="Lawrence Berkeley National Laboratory"/>
            <person name="Harder C.B."/>
            <person name="Miyauchi S."/>
            <person name="Viragh M."/>
            <person name="Kuo A."/>
            <person name="Thoen E."/>
            <person name="Andreopoulos B."/>
            <person name="Lu D."/>
            <person name="Skrede I."/>
            <person name="Drula E."/>
            <person name="Henrissat B."/>
            <person name="Morin E."/>
            <person name="Kohler A."/>
            <person name="Barry K."/>
            <person name="LaButti K."/>
            <person name="Morin E."/>
            <person name="Salamov A."/>
            <person name="Lipzen A."/>
            <person name="Mereny Z."/>
            <person name="Hegedus B."/>
            <person name="Baldrian P."/>
            <person name="Stursova M."/>
            <person name="Weitz H."/>
            <person name="Taylor A."/>
            <person name="Grigoriev I.V."/>
            <person name="Nagy L.G."/>
            <person name="Martin F."/>
            <person name="Kauserud H."/>
        </authorList>
    </citation>
    <scope>NUCLEOTIDE SEQUENCE</scope>
    <source>
        <strain evidence="2">CBHHK067</strain>
    </source>
</reference>
<evidence type="ECO:0000313" key="2">
    <source>
        <dbReference type="EMBL" id="KAJ7640208.1"/>
    </source>
</evidence>